<feature type="transmembrane region" description="Helical" evidence="1">
    <location>
        <begin position="35"/>
        <end position="56"/>
    </location>
</feature>
<dbReference type="STRING" id="927664.SAMN05421780_1196"/>
<gene>
    <name evidence="2" type="ORF">SAMN05421780_1196</name>
</gene>
<sequence length="69" mass="7922">MENNHHFSDNPLFNFAVFVSNCLCLSWSLQDLDTIQRIVSLIFSCVSGFLALWTLYEKIKKSKSPPPTE</sequence>
<name>A0A1I1NT44_9BACT</name>
<keyword evidence="1" id="KW-0472">Membrane</keyword>
<feature type="transmembrane region" description="Helical" evidence="1">
    <location>
        <begin position="12"/>
        <end position="29"/>
    </location>
</feature>
<evidence type="ECO:0000313" key="3">
    <source>
        <dbReference type="Proteomes" id="UP000199514"/>
    </source>
</evidence>
<evidence type="ECO:0000313" key="2">
    <source>
        <dbReference type="EMBL" id="SFD00595.1"/>
    </source>
</evidence>
<keyword evidence="3" id="KW-1185">Reference proteome</keyword>
<keyword evidence="1" id="KW-0812">Transmembrane</keyword>
<protein>
    <submittedName>
        <fullName evidence="2">Uncharacterized protein</fullName>
    </submittedName>
</protein>
<proteinExistence type="predicted"/>
<dbReference type="AlphaFoldDB" id="A0A1I1NT44"/>
<evidence type="ECO:0000256" key="1">
    <source>
        <dbReference type="SAM" id="Phobius"/>
    </source>
</evidence>
<dbReference type="Proteomes" id="UP000199514">
    <property type="component" value="Unassembled WGS sequence"/>
</dbReference>
<reference evidence="2 3" key="1">
    <citation type="submission" date="2016-10" db="EMBL/GenBank/DDBJ databases">
        <authorList>
            <person name="de Groot N.N."/>
        </authorList>
    </citation>
    <scope>NUCLEOTIDE SEQUENCE [LARGE SCALE GENOMIC DNA]</scope>
    <source>
        <strain evidence="2 3">DSM 6793</strain>
    </source>
</reference>
<dbReference type="EMBL" id="FOLE01000019">
    <property type="protein sequence ID" value="SFD00595.1"/>
    <property type="molecule type" value="Genomic_DNA"/>
</dbReference>
<accession>A0A1I1NT44</accession>
<organism evidence="2 3">
    <name type="scientific">Flexibacter flexilis DSM 6793</name>
    <dbReference type="NCBI Taxonomy" id="927664"/>
    <lineage>
        <taxon>Bacteria</taxon>
        <taxon>Pseudomonadati</taxon>
        <taxon>Bacteroidota</taxon>
        <taxon>Cytophagia</taxon>
        <taxon>Cytophagales</taxon>
        <taxon>Flexibacteraceae</taxon>
        <taxon>Flexibacter</taxon>
    </lineage>
</organism>
<keyword evidence="1" id="KW-1133">Transmembrane helix</keyword>